<dbReference type="PANTHER" id="PTHR10545:SF29">
    <property type="entry name" value="GH14572P-RELATED"/>
    <property type="match status" value="1"/>
</dbReference>
<dbReference type="OrthoDB" id="5319888at2"/>
<dbReference type="EMBL" id="NGLE02000001">
    <property type="protein sequence ID" value="MEI5994746.1"/>
    <property type="molecule type" value="Genomic_DNA"/>
</dbReference>
<evidence type="ECO:0000313" key="6">
    <source>
        <dbReference type="Proteomes" id="UP000195139"/>
    </source>
</evidence>
<keyword evidence="1 5" id="KW-0808">Transferase</keyword>
<proteinExistence type="predicted"/>
<dbReference type="RefSeq" id="WP_086329201.1">
    <property type="nucleotide sequence ID" value="NZ_NGLE02000001.1"/>
</dbReference>
<gene>
    <name evidence="5" type="ORF">A5880_000234</name>
    <name evidence="4" type="ORF">A5880_002332</name>
</gene>
<evidence type="ECO:0000259" key="3">
    <source>
        <dbReference type="PROSITE" id="PS51186"/>
    </source>
</evidence>
<dbReference type="PROSITE" id="PS51186">
    <property type="entry name" value="GNAT"/>
    <property type="match status" value="1"/>
</dbReference>
<dbReference type="SUPFAM" id="SSF55729">
    <property type="entry name" value="Acyl-CoA N-acyltransferases (Nat)"/>
    <property type="match status" value="1"/>
</dbReference>
<evidence type="ECO:0000256" key="1">
    <source>
        <dbReference type="ARBA" id="ARBA00022679"/>
    </source>
</evidence>
<comment type="caution">
    <text evidence="5">The sequence shown here is derived from an EMBL/GenBank/DDBJ whole genome shotgun (WGS) entry which is preliminary data.</text>
</comment>
<sequence>MIRFATKEDGQAIAPLILVILKDMELPLLEMVSEETLLAVLAESVADPDYRYGYKRGLVYEHDGQVAGIAFGYPDEDEATIDEPLKKVLRKHNLDEEIRLFIDPETLPNEWYLDSISVDEKYRGLGIGSKLLDALPQMAKRDGKEIIGLSVDKGNPNAKKLYSRKGFKDVAEMMISGHLYDHMQKKISE</sequence>
<keyword evidence="6" id="KW-1185">Reference proteome</keyword>
<reference evidence="4 6" key="2">
    <citation type="submission" date="2018-07" db="EMBL/GenBank/DDBJ databases">
        <title>The Genome Sequence of Enterococcus sp. DIV0659b.</title>
        <authorList>
            <consortium name="The Broad Institute Genomics Platform"/>
            <consortium name="The Broad Institute Genomic Center for Infectious Diseases"/>
            <person name="Earl A."/>
            <person name="Manson A."/>
            <person name="Schwartman J."/>
            <person name="Gilmore M."/>
            <person name="Abouelleil A."/>
            <person name="Cao P."/>
            <person name="Chapman S."/>
            <person name="Cusick C."/>
            <person name="Shea T."/>
            <person name="Young S."/>
            <person name="Neafsey D."/>
            <person name="Nusbaum C."/>
            <person name="Birren B."/>
        </authorList>
    </citation>
    <scope>NUCLEOTIDE SEQUENCE [LARGE SCALE GENOMIC DNA]</scope>
    <source>
        <strain evidence="4 6">4G2_DIV0659</strain>
    </source>
</reference>
<dbReference type="InterPro" id="IPR016181">
    <property type="entry name" value="Acyl_CoA_acyltransferase"/>
</dbReference>
<evidence type="ECO:0000313" key="5">
    <source>
        <dbReference type="EMBL" id="OTO09555.1"/>
    </source>
</evidence>
<organism evidence="5">
    <name type="scientific">Candidatus Enterococcus mansonii</name>
    <dbReference type="NCBI Taxonomy" id="1834181"/>
    <lineage>
        <taxon>Bacteria</taxon>
        <taxon>Bacillati</taxon>
        <taxon>Bacillota</taxon>
        <taxon>Bacilli</taxon>
        <taxon>Lactobacillales</taxon>
        <taxon>Enterococcaceae</taxon>
        <taxon>Enterococcus</taxon>
    </lineage>
</organism>
<dbReference type="Pfam" id="PF00583">
    <property type="entry name" value="Acetyltransf_1"/>
    <property type="match status" value="1"/>
</dbReference>
<accession>A0A242CH46</accession>
<dbReference type="Proteomes" id="UP000195139">
    <property type="component" value="Unassembled WGS sequence"/>
</dbReference>
<dbReference type="Gene3D" id="3.40.630.30">
    <property type="match status" value="1"/>
</dbReference>
<name>A0A242CH46_9ENTE</name>
<reference evidence="5" key="1">
    <citation type="submission" date="2017-05" db="EMBL/GenBank/DDBJ databases">
        <title>The Genome Sequence of Enterococcus sp. 4G2_DIV0659.</title>
        <authorList>
            <consortium name="The Broad Institute Genomics Platform"/>
            <consortium name="The Broad Institute Genomic Center for Infectious Diseases"/>
            <person name="Earl A."/>
            <person name="Manson A."/>
            <person name="Schwartman J."/>
            <person name="Gilmore M."/>
            <person name="Abouelleil A."/>
            <person name="Cao P."/>
            <person name="Chapman S."/>
            <person name="Cusick C."/>
            <person name="Shea T."/>
            <person name="Young S."/>
            <person name="Neafsey D."/>
            <person name="Nusbaum C."/>
            <person name="Birren B."/>
        </authorList>
    </citation>
    <scope>NUCLEOTIDE SEQUENCE [LARGE SCALE GENOMIC DNA]</scope>
    <source>
        <strain evidence="5">4G2_DIV0659</strain>
    </source>
</reference>
<dbReference type="PANTHER" id="PTHR10545">
    <property type="entry name" value="DIAMINE N-ACETYLTRANSFERASE"/>
    <property type="match status" value="1"/>
</dbReference>
<feature type="domain" description="N-acetyltransferase" evidence="3">
    <location>
        <begin position="16"/>
        <end position="188"/>
    </location>
</feature>
<protein>
    <submittedName>
        <fullName evidence="5">Acetyltransferase</fullName>
    </submittedName>
</protein>
<dbReference type="STRING" id="1834181.A5880_000234"/>
<dbReference type="InterPro" id="IPR051016">
    <property type="entry name" value="Diverse_Substrate_AcTransf"/>
</dbReference>
<dbReference type="CDD" id="cd04301">
    <property type="entry name" value="NAT_SF"/>
    <property type="match status" value="1"/>
</dbReference>
<evidence type="ECO:0000256" key="2">
    <source>
        <dbReference type="ARBA" id="ARBA00023315"/>
    </source>
</evidence>
<evidence type="ECO:0000313" key="4">
    <source>
        <dbReference type="EMBL" id="MEI5994746.1"/>
    </source>
</evidence>
<dbReference type="GO" id="GO:0008080">
    <property type="term" value="F:N-acetyltransferase activity"/>
    <property type="evidence" value="ECO:0007669"/>
    <property type="project" value="UniProtKB-ARBA"/>
</dbReference>
<dbReference type="AlphaFoldDB" id="A0A242CH46"/>
<dbReference type="EMBL" id="NGLE01000001">
    <property type="protein sequence ID" value="OTO09555.1"/>
    <property type="molecule type" value="Genomic_DNA"/>
</dbReference>
<keyword evidence="2" id="KW-0012">Acyltransferase</keyword>
<dbReference type="InterPro" id="IPR000182">
    <property type="entry name" value="GNAT_dom"/>
</dbReference>